<sequence>MAAPATETTYSTSLTSLAGSIRFWPGKRTGLARALEGLRKRESRSTRTELRRLRRTCEPSLEVDRWLFPDDCISSQSPLQAPKTTERRTTPHILGDGDGPISAE</sequence>
<dbReference type="AlphaFoldDB" id="A0A914XJD9"/>
<evidence type="ECO:0000313" key="3">
    <source>
        <dbReference type="WBParaSite" id="PSAMB.scaffold8size148366.g128.t1"/>
    </source>
</evidence>
<feature type="compositionally biased region" description="Polar residues" evidence="1">
    <location>
        <begin position="74"/>
        <end position="83"/>
    </location>
</feature>
<protein>
    <submittedName>
        <fullName evidence="3">Uncharacterized protein</fullName>
    </submittedName>
</protein>
<dbReference type="WBParaSite" id="PSAMB.scaffold8size148366.g128.t1">
    <property type="protein sequence ID" value="PSAMB.scaffold8size148366.g128.t1"/>
    <property type="gene ID" value="PSAMB.scaffold8size148366.g128"/>
</dbReference>
<dbReference type="Proteomes" id="UP000887566">
    <property type="component" value="Unplaced"/>
</dbReference>
<feature type="region of interest" description="Disordered" evidence="1">
    <location>
        <begin position="74"/>
        <end position="104"/>
    </location>
</feature>
<proteinExistence type="predicted"/>
<accession>A0A914XJD9</accession>
<evidence type="ECO:0000256" key="1">
    <source>
        <dbReference type="SAM" id="MobiDB-lite"/>
    </source>
</evidence>
<name>A0A914XJD9_9BILA</name>
<reference evidence="3" key="1">
    <citation type="submission" date="2022-11" db="UniProtKB">
        <authorList>
            <consortium name="WormBaseParasite"/>
        </authorList>
    </citation>
    <scope>IDENTIFICATION</scope>
</reference>
<evidence type="ECO:0000313" key="2">
    <source>
        <dbReference type="Proteomes" id="UP000887566"/>
    </source>
</evidence>
<keyword evidence="2" id="KW-1185">Reference proteome</keyword>
<organism evidence="2 3">
    <name type="scientific">Plectus sambesii</name>
    <dbReference type="NCBI Taxonomy" id="2011161"/>
    <lineage>
        <taxon>Eukaryota</taxon>
        <taxon>Metazoa</taxon>
        <taxon>Ecdysozoa</taxon>
        <taxon>Nematoda</taxon>
        <taxon>Chromadorea</taxon>
        <taxon>Plectida</taxon>
        <taxon>Plectina</taxon>
        <taxon>Plectoidea</taxon>
        <taxon>Plectidae</taxon>
        <taxon>Plectus</taxon>
    </lineage>
</organism>